<dbReference type="VEuPathDB" id="VectorBase:RSAN_053871"/>
<feature type="region of interest" description="Disordered" evidence="1">
    <location>
        <begin position="1"/>
        <end position="63"/>
    </location>
</feature>
<gene>
    <name evidence="2" type="ORF">HPB52_018550</name>
</gene>
<proteinExistence type="predicted"/>
<dbReference type="EMBL" id="JABSTV010001252">
    <property type="protein sequence ID" value="KAH7948102.1"/>
    <property type="molecule type" value="Genomic_DNA"/>
</dbReference>
<feature type="compositionally biased region" description="Acidic residues" evidence="1">
    <location>
        <begin position="54"/>
        <end position="63"/>
    </location>
</feature>
<protein>
    <submittedName>
        <fullName evidence="2">Uncharacterized protein</fullName>
    </submittedName>
</protein>
<name>A0A9D4PQT5_RHISA</name>
<evidence type="ECO:0000256" key="1">
    <source>
        <dbReference type="SAM" id="MobiDB-lite"/>
    </source>
</evidence>
<dbReference type="Proteomes" id="UP000821837">
    <property type="component" value="Chromosome 6"/>
</dbReference>
<reference evidence="2" key="2">
    <citation type="submission" date="2021-09" db="EMBL/GenBank/DDBJ databases">
        <authorList>
            <person name="Jia N."/>
            <person name="Wang J."/>
            <person name="Shi W."/>
            <person name="Du L."/>
            <person name="Sun Y."/>
            <person name="Zhan W."/>
            <person name="Jiang J."/>
            <person name="Wang Q."/>
            <person name="Zhang B."/>
            <person name="Ji P."/>
            <person name="Sakyi L.B."/>
            <person name="Cui X."/>
            <person name="Yuan T."/>
            <person name="Jiang B."/>
            <person name="Yang W."/>
            <person name="Lam T.T.-Y."/>
            <person name="Chang Q."/>
            <person name="Ding S."/>
            <person name="Wang X."/>
            <person name="Zhu J."/>
            <person name="Ruan X."/>
            <person name="Zhao L."/>
            <person name="Wei J."/>
            <person name="Que T."/>
            <person name="Du C."/>
            <person name="Cheng J."/>
            <person name="Dai P."/>
            <person name="Han X."/>
            <person name="Huang E."/>
            <person name="Gao Y."/>
            <person name="Liu J."/>
            <person name="Shao H."/>
            <person name="Ye R."/>
            <person name="Li L."/>
            <person name="Wei W."/>
            <person name="Wang X."/>
            <person name="Wang C."/>
            <person name="Huo Q."/>
            <person name="Li W."/>
            <person name="Guo W."/>
            <person name="Chen H."/>
            <person name="Chen S."/>
            <person name="Zhou L."/>
            <person name="Zhou L."/>
            <person name="Ni X."/>
            <person name="Tian J."/>
            <person name="Zhou Y."/>
            <person name="Sheng Y."/>
            <person name="Liu T."/>
            <person name="Pan Y."/>
            <person name="Xia L."/>
            <person name="Li J."/>
            <person name="Zhao F."/>
            <person name="Cao W."/>
        </authorList>
    </citation>
    <scope>NUCLEOTIDE SEQUENCE</scope>
    <source>
        <strain evidence="2">Rsan-2018</strain>
        <tissue evidence="2">Larvae</tissue>
    </source>
</reference>
<keyword evidence="3" id="KW-1185">Reference proteome</keyword>
<sequence>MVIADSTPWIEDDDQSADSAQDKGGATRARQKNVSRPRVPKRGHGIQEGVSNEDSNDNDITEPEEIDPQLCMEAEIQFGCDINALEQKLLHAARFLSVIQNEELTLRNLCEFLEEGTSPSFVTEGPVPPIRRDESPRIYTMHGTLWIDAGNVGETVTIASGRLERALVLCLVLYYIKLLAYPEAFWRVLYVLQFILNPSDDPATPPTQRNGQPCEVTERMRYLSDLLTGNGETSGPEKK</sequence>
<evidence type="ECO:0000313" key="2">
    <source>
        <dbReference type="EMBL" id="KAH7948102.1"/>
    </source>
</evidence>
<evidence type="ECO:0000313" key="3">
    <source>
        <dbReference type="Proteomes" id="UP000821837"/>
    </source>
</evidence>
<accession>A0A9D4PQT5</accession>
<reference evidence="2" key="1">
    <citation type="journal article" date="2020" name="Cell">
        <title>Large-Scale Comparative Analyses of Tick Genomes Elucidate Their Genetic Diversity and Vector Capacities.</title>
        <authorList>
            <consortium name="Tick Genome and Microbiome Consortium (TIGMIC)"/>
            <person name="Jia N."/>
            <person name="Wang J."/>
            <person name="Shi W."/>
            <person name="Du L."/>
            <person name="Sun Y."/>
            <person name="Zhan W."/>
            <person name="Jiang J.F."/>
            <person name="Wang Q."/>
            <person name="Zhang B."/>
            <person name="Ji P."/>
            <person name="Bell-Sakyi L."/>
            <person name="Cui X.M."/>
            <person name="Yuan T.T."/>
            <person name="Jiang B.G."/>
            <person name="Yang W.F."/>
            <person name="Lam T.T."/>
            <person name="Chang Q.C."/>
            <person name="Ding S.J."/>
            <person name="Wang X.J."/>
            <person name="Zhu J.G."/>
            <person name="Ruan X.D."/>
            <person name="Zhao L."/>
            <person name="Wei J.T."/>
            <person name="Ye R.Z."/>
            <person name="Que T.C."/>
            <person name="Du C.H."/>
            <person name="Zhou Y.H."/>
            <person name="Cheng J.X."/>
            <person name="Dai P.F."/>
            <person name="Guo W.B."/>
            <person name="Han X.H."/>
            <person name="Huang E.J."/>
            <person name="Li L.F."/>
            <person name="Wei W."/>
            <person name="Gao Y.C."/>
            <person name="Liu J.Z."/>
            <person name="Shao H.Z."/>
            <person name="Wang X."/>
            <person name="Wang C.C."/>
            <person name="Yang T.C."/>
            <person name="Huo Q.B."/>
            <person name="Li W."/>
            <person name="Chen H.Y."/>
            <person name="Chen S.E."/>
            <person name="Zhou L.G."/>
            <person name="Ni X.B."/>
            <person name="Tian J.H."/>
            <person name="Sheng Y."/>
            <person name="Liu T."/>
            <person name="Pan Y.S."/>
            <person name="Xia L.Y."/>
            <person name="Li J."/>
            <person name="Zhao F."/>
            <person name="Cao W.C."/>
        </authorList>
    </citation>
    <scope>NUCLEOTIDE SEQUENCE</scope>
    <source>
        <strain evidence="2">Rsan-2018</strain>
    </source>
</reference>
<organism evidence="2 3">
    <name type="scientific">Rhipicephalus sanguineus</name>
    <name type="common">Brown dog tick</name>
    <name type="synonym">Ixodes sanguineus</name>
    <dbReference type="NCBI Taxonomy" id="34632"/>
    <lineage>
        <taxon>Eukaryota</taxon>
        <taxon>Metazoa</taxon>
        <taxon>Ecdysozoa</taxon>
        <taxon>Arthropoda</taxon>
        <taxon>Chelicerata</taxon>
        <taxon>Arachnida</taxon>
        <taxon>Acari</taxon>
        <taxon>Parasitiformes</taxon>
        <taxon>Ixodida</taxon>
        <taxon>Ixodoidea</taxon>
        <taxon>Ixodidae</taxon>
        <taxon>Rhipicephalinae</taxon>
        <taxon>Rhipicephalus</taxon>
        <taxon>Rhipicephalus</taxon>
    </lineage>
</organism>
<feature type="compositionally biased region" description="Basic residues" evidence="1">
    <location>
        <begin position="29"/>
        <end position="44"/>
    </location>
</feature>
<dbReference type="AlphaFoldDB" id="A0A9D4PQT5"/>
<comment type="caution">
    <text evidence="2">The sequence shown here is derived from an EMBL/GenBank/DDBJ whole genome shotgun (WGS) entry which is preliminary data.</text>
</comment>